<feature type="non-terminal residue" evidence="2">
    <location>
        <position position="1"/>
    </location>
</feature>
<organism evidence="2 3">
    <name type="scientific">Panicum virgatum</name>
    <name type="common">Blackwell switchgrass</name>
    <dbReference type="NCBI Taxonomy" id="38727"/>
    <lineage>
        <taxon>Eukaryota</taxon>
        <taxon>Viridiplantae</taxon>
        <taxon>Streptophyta</taxon>
        <taxon>Embryophyta</taxon>
        <taxon>Tracheophyta</taxon>
        <taxon>Spermatophyta</taxon>
        <taxon>Magnoliopsida</taxon>
        <taxon>Liliopsida</taxon>
        <taxon>Poales</taxon>
        <taxon>Poaceae</taxon>
        <taxon>PACMAD clade</taxon>
        <taxon>Panicoideae</taxon>
        <taxon>Panicodae</taxon>
        <taxon>Paniceae</taxon>
        <taxon>Panicinae</taxon>
        <taxon>Panicum</taxon>
        <taxon>Panicum sect. Hiantes</taxon>
    </lineage>
</organism>
<proteinExistence type="predicted"/>
<dbReference type="AlphaFoldDB" id="A0A8T0PXC8"/>
<evidence type="ECO:0000256" key="1">
    <source>
        <dbReference type="SAM" id="MobiDB-lite"/>
    </source>
</evidence>
<evidence type="ECO:0000313" key="3">
    <source>
        <dbReference type="Proteomes" id="UP000823388"/>
    </source>
</evidence>
<sequence>VYSSLSAAAASRNRPCSPAPPSTRGRQALHALGLACTPPAAASRCLTSPIRSPPPPSPVCLTTNRMSSSGGRAPSPPCSPPARKAAAPQETGTQASAAVDPCCRVPSRPRASPGRTPPPLLFAGHE</sequence>
<gene>
    <name evidence="2" type="ORF">PVAP13_8KG276701</name>
</gene>
<comment type="caution">
    <text evidence="2">The sequence shown here is derived from an EMBL/GenBank/DDBJ whole genome shotgun (WGS) entry which is preliminary data.</text>
</comment>
<dbReference type="EMBL" id="CM029051">
    <property type="protein sequence ID" value="KAG2562644.1"/>
    <property type="molecule type" value="Genomic_DNA"/>
</dbReference>
<feature type="compositionally biased region" description="Low complexity" evidence="1">
    <location>
        <begin position="1"/>
        <end position="11"/>
    </location>
</feature>
<reference evidence="2" key="1">
    <citation type="submission" date="2020-05" db="EMBL/GenBank/DDBJ databases">
        <title>WGS assembly of Panicum virgatum.</title>
        <authorList>
            <person name="Lovell J.T."/>
            <person name="Jenkins J."/>
            <person name="Shu S."/>
            <person name="Juenger T.E."/>
            <person name="Schmutz J."/>
        </authorList>
    </citation>
    <scope>NUCLEOTIDE SEQUENCE</scope>
    <source>
        <strain evidence="2">AP13</strain>
    </source>
</reference>
<feature type="region of interest" description="Disordered" evidence="1">
    <location>
        <begin position="45"/>
        <end position="126"/>
    </location>
</feature>
<keyword evidence="3" id="KW-1185">Reference proteome</keyword>
<evidence type="ECO:0000313" key="2">
    <source>
        <dbReference type="EMBL" id="KAG2562644.1"/>
    </source>
</evidence>
<accession>A0A8T0PXC8</accession>
<protein>
    <submittedName>
        <fullName evidence="2">Uncharacterized protein</fullName>
    </submittedName>
</protein>
<feature type="region of interest" description="Disordered" evidence="1">
    <location>
        <begin position="1"/>
        <end position="25"/>
    </location>
</feature>
<dbReference type="Proteomes" id="UP000823388">
    <property type="component" value="Chromosome 8K"/>
</dbReference>
<name>A0A8T0PXC8_PANVG</name>